<dbReference type="GO" id="GO:0006032">
    <property type="term" value="P:chitin catabolic process"/>
    <property type="evidence" value="ECO:0007669"/>
    <property type="project" value="InterPro"/>
</dbReference>
<dbReference type="GO" id="GO:0016998">
    <property type="term" value="P:cell wall macromolecule catabolic process"/>
    <property type="evidence" value="ECO:0007669"/>
    <property type="project" value="InterPro"/>
</dbReference>
<dbReference type="InterPro" id="IPR036861">
    <property type="entry name" value="Endochitinase-like_sf"/>
</dbReference>
<dbReference type="InterPro" id="IPR004320">
    <property type="entry name" value="BPS1_pln"/>
</dbReference>
<feature type="region of interest" description="Disordered" evidence="4">
    <location>
        <begin position="161"/>
        <end position="201"/>
    </location>
</feature>
<evidence type="ECO:0000256" key="4">
    <source>
        <dbReference type="SAM" id="MobiDB-lite"/>
    </source>
</evidence>
<dbReference type="GO" id="GO:0004568">
    <property type="term" value="F:chitinase activity"/>
    <property type="evidence" value="ECO:0007669"/>
    <property type="project" value="InterPro"/>
</dbReference>
<gene>
    <name evidence="6" type="ORF">SLEP1_g52265</name>
</gene>
<dbReference type="AlphaFoldDB" id="A0AAV5M5V1"/>
<evidence type="ECO:0000256" key="3">
    <source>
        <dbReference type="ARBA" id="ARBA00023157"/>
    </source>
</evidence>
<dbReference type="PANTHER" id="PTHR22595">
    <property type="entry name" value="CHITINASE-RELATED"/>
    <property type="match status" value="1"/>
</dbReference>
<dbReference type="Proteomes" id="UP001054252">
    <property type="component" value="Unassembled WGS sequence"/>
</dbReference>
<feature type="domain" description="Glycoside hydrolase family 19 catalytic" evidence="5">
    <location>
        <begin position="269"/>
        <end position="316"/>
    </location>
</feature>
<dbReference type="Pfam" id="PF03087">
    <property type="entry name" value="BPS1"/>
    <property type="match status" value="1"/>
</dbReference>
<dbReference type="Gene3D" id="1.10.530.10">
    <property type="match status" value="1"/>
</dbReference>
<dbReference type="CDD" id="cd06921">
    <property type="entry name" value="ChtBD1_GH19_hevein"/>
    <property type="match status" value="1"/>
</dbReference>
<dbReference type="Pfam" id="PF00182">
    <property type="entry name" value="Glyco_hydro_19"/>
    <property type="match status" value="2"/>
</dbReference>
<evidence type="ECO:0000259" key="5">
    <source>
        <dbReference type="Pfam" id="PF00182"/>
    </source>
</evidence>
<dbReference type="SUPFAM" id="SSF57016">
    <property type="entry name" value="Plant lectins/antimicrobial peptides"/>
    <property type="match status" value="1"/>
</dbReference>
<dbReference type="InterPro" id="IPR023346">
    <property type="entry name" value="Lysozyme-like_dom_sf"/>
</dbReference>
<protein>
    <recommendedName>
        <fullName evidence="5">Glycoside hydrolase family 19 catalytic domain-containing protein</fullName>
    </recommendedName>
</protein>
<keyword evidence="3" id="KW-1015">Disulfide bond</keyword>
<dbReference type="InterPro" id="IPR000726">
    <property type="entry name" value="Glyco_hydro_19_cat"/>
</dbReference>
<evidence type="ECO:0000313" key="7">
    <source>
        <dbReference type="Proteomes" id="UP001054252"/>
    </source>
</evidence>
<dbReference type="GO" id="GO:0050832">
    <property type="term" value="P:defense response to fungus"/>
    <property type="evidence" value="ECO:0007669"/>
    <property type="project" value="TreeGrafter"/>
</dbReference>
<accession>A0AAV5M5V1</accession>
<keyword evidence="2" id="KW-0611">Plant defense</keyword>
<dbReference type="SUPFAM" id="SSF53955">
    <property type="entry name" value="Lysozyme-like"/>
    <property type="match status" value="1"/>
</dbReference>
<feature type="domain" description="Glycoside hydrolase family 19 catalytic" evidence="5">
    <location>
        <begin position="348"/>
        <end position="406"/>
    </location>
</feature>
<feature type="compositionally biased region" description="Low complexity" evidence="4">
    <location>
        <begin position="183"/>
        <end position="199"/>
    </location>
</feature>
<reference evidence="6 7" key="1">
    <citation type="journal article" date="2021" name="Commun. Biol.">
        <title>The genome of Shorea leprosula (Dipterocarpaceae) highlights the ecological relevance of drought in aseasonal tropical rainforests.</title>
        <authorList>
            <person name="Ng K.K.S."/>
            <person name="Kobayashi M.J."/>
            <person name="Fawcett J.A."/>
            <person name="Hatakeyama M."/>
            <person name="Paape T."/>
            <person name="Ng C.H."/>
            <person name="Ang C.C."/>
            <person name="Tnah L.H."/>
            <person name="Lee C.T."/>
            <person name="Nishiyama T."/>
            <person name="Sese J."/>
            <person name="O'Brien M.J."/>
            <person name="Copetti D."/>
            <person name="Mohd Noor M.I."/>
            <person name="Ong R.C."/>
            <person name="Putra M."/>
            <person name="Sireger I.Z."/>
            <person name="Indrioko S."/>
            <person name="Kosugi Y."/>
            <person name="Izuno A."/>
            <person name="Isagi Y."/>
            <person name="Lee S.L."/>
            <person name="Shimizu K.K."/>
        </authorList>
    </citation>
    <scope>NUCLEOTIDE SEQUENCE [LARGE SCALE GENOMIC DNA]</scope>
    <source>
        <strain evidence="6">214</strain>
    </source>
</reference>
<dbReference type="CDD" id="cd00325">
    <property type="entry name" value="chitinase_GH19"/>
    <property type="match status" value="1"/>
</dbReference>
<evidence type="ECO:0000313" key="6">
    <source>
        <dbReference type="EMBL" id="GKV45155.1"/>
    </source>
</evidence>
<dbReference type="GO" id="GO:0048367">
    <property type="term" value="P:shoot system development"/>
    <property type="evidence" value="ECO:0007669"/>
    <property type="project" value="InterPro"/>
</dbReference>
<evidence type="ECO:0000256" key="1">
    <source>
        <dbReference type="ARBA" id="ARBA00022669"/>
    </source>
</evidence>
<comment type="caution">
    <text evidence="6">The sequence shown here is derived from an EMBL/GenBank/DDBJ whole genome shotgun (WGS) entry which is preliminary data.</text>
</comment>
<evidence type="ECO:0000256" key="2">
    <source>
        <dbReference type="ARBA" id="ARBA00022821"/>
    </source>
</evidence>
<keyword evidence="1" id="KW-0147">Chitin-binding</keyword>
<dbReference type="GO" id="GO:0048364">
    <property type="term" value="P:root development"/>
    <property type="evidence" value="ECO:0007669"/>
    <property type="project" value="InterPro"/>
</dbReference>
<name>A0AAV5M5V1_9ROSI</name>
<proteinExistence type="predicted"/>
<dbReference type="EMBL" id="BPVZ01000190">
    <property type="protein sequence ID" value="GKV45155.1"/>
    <property type="molecule type" value="Genomic_DNA"/>
</dbReference>
<organism evidence="6 7">
    <name type="scientific">Rubroshorea leprosula</name>
    <dbReference type="NCBI Taxonomy" id="152421"/>
    <lineage>
        <taxon>Eukaryota</taxon>
        <taxon>Viridiplantae</taxon>
        <taxon>Streptophyta</taxon>
        <taxon>Embryophyta</taxon>
        <taxon>Tracheophyta</taxon>
        <taxon>Spermatophyta</taxon>
        <taxon>Magnoliopsida</taxon>
        <taxon>eudicotyledons</taxon>
        <taxon>Gunneridae</taxon>
        <taxon>Pentapetalae</taxon>
        <taxon>rosids</taxon>
        <taxon>malvids</taxon>
        <taxon>Malvales</taxon>
        <taxon>Dipterocarpaceae</taxon>
        <taxon>Rubroshorea</taxon>
    </lineage>
</organism>
<feature type="compositionally biased region" description="Basic and acidic residues" evidence="4">
    <location>
        <begin position="164"/>
        <end position="173"/>
    </location>
</feature>
<keyword evidence="7" id="KW-1185">Reference proteome</keyword>
<dbReference type="GO" id="GO:0008061">
    <property type="term" value="F:chitin binding"/>
    <property type="evidence" value="ECO:0007669"/>
    <property type="project" value="UniProtKB-KW"/>
</dbReference>
<dbReference type="PANTHER" id="PTHR22595:SF79">
    <property type="entry name" value="CHITINASE 12"/>
    <property type="match status" value="1"/>
</dbReference>
<sequence length="406" mass="43737">MKREISKSLRTLTRLESNITVSLPIMDAGYDLLMLVKSLRESSAITISSFRSLLLFFSMPVMKTKAGVLFSKLIPVAAEKGQKFFSEVRMTDVAVCNLCRKVRKGDAKIDVQMELSRLETIYDKMRGFESGLDCLFRSLIRIGCLPLTFLHHDVHSIALGSARNPDRVPHKEPSSGFGKEPRLGSSQGTQLGSSGGTRSRFLGSMRNPTLGSLRRGTQIGFLPLGGALRPNGLCCSQYGWCGYCTNCQSQCGGSDGSTSTLTPTPAAAVINGFYMDDAFIAAAQSFNGFGTTGDINTRKRELAAFLAQTSHETSGKGTILLPIAHPVNGHVLLANNTVAEDPSNSHATTTMVNPSSHNLIIGQWTPSDADISAGRIPAYGVFTNIINGGVECGHGQDYEVDNRIGY</sequence>